<feature type="domain" description="Ppx/GppA phosphatase N-terminal" evidence="1">
    <location>
        <begin position="2"/>
        <end position="93"/>
    </location>
</feature>
<dbReference type="Gene3D" id="3.30.420.150">
    <property type="entry name" value="Exopolyphosphatase. Domain 2"/>
    <property type="match status" value="1"/>
</dbReference>
<dbReference type="SUPFAM" id="SSF53067">
    <property type="entry name" value="Actin-like ATPase domain"/>
    <property type="match status" value="1"/>
</dbReference>
<dbReference type="EMBL" id="BARS01021069">
    <property type="protein sequence ID" value="GAG13530.1"/>
    <property type="molecule type" value="Genomic_DNA"/>
</dbReference>
<name>X0V621_9ZZZZ</name>
<sequence>ALARLHMEQTGYPLHVTQNYVIPTAEAIAFCEYVRKSKKLSGLSGADELAKARREVLPYGAVVLEELLKKAEPSQVVFSVFGIREGLLFSLLSPHERRKDPLISYCAELSSLRSRSIEHAWELCSWTDAIFTRSGPRETPEERRLRHAACLISDISWRAHPDFRGEQGLNLLAYAALGGIDHPGRVFLALSIFYRHVGAGDGRGKDLSEQLKSVLSKRLQKRARIVGAAVRTAHMLSIGISGVIDETPLSYEDDKLVLTIPRSYAGMDGERL</sequence>
<dbReference type="PANTHER" id="PTHR30005">
    <property type="entry name" value="EXOPOLYPHOSPHATASE"/>
    <property type="match status" value="1"/>
</dbReference>
<dbReference type="GO" id="GO:0016462">
    <property type="term" value="F:pyrophosphatase activity"/>
    <property type="evidence" value="ECO:0007669"/>
    <property type="project" value="TreeGrafter"/>
</dbReference>
<dbReference type="InterPro" id="IPR048951">
    <property type="entry name" value="Ppx_C"/>
</dbReference>
<dbReference type="InterPro" id="IPR003695">
    <property type="entry name" value="Ppx_GppA_N"/>
</dbReference>
<dbReference type="AlphaFoldDB" id="X0V621"/>
<evidence type="ECO:0000313" key="3">
    <source>
        <dbReference type="EMBL" id="GAG13530.1"/>
    </source>
</evidence>
<evidence type="ECO:0000259" key="2">
    <source>
        <dbReference type="Pfam" id="PF21697"/>
    </source>
</evidence>
<proteinExistence type="predicted"/>
<dbReference type="PANTHER" id="PTHR30005:SF0">
    <property type="entry name" value="RETROGRADE REGULATION PROTEIN 2"/>
    <property type="match status" value="1"/>
</dbReference>
<gene>
    <name evidence="3" type="ORF">S01H1_33895</name>
</gene>
<dbReference type="Pfam" id="PF21697">
    <property type="entry name" value="Ppx_C"/>
    <property type="match status" value="1"/>
</dbReference>
<feature type="non-terminal residue" evidence="3">
    <location>
        <position position="272"/>
    </location>
</feature>
<dbReference type="Pfam" id="PF02541">
    <property type="entry name" value="Ppx-GppA"/>
    <property type="match status" value="1"/>
</dbReference>
<protein>
    <submittedName>
        <fullName evidence="3">Uncharacterized protein</fullName>
    </submittedName>
</protein>
<reference evidence="3" key="1">
    <citation type="journal article" date="2014" name="Front. Microbiol.">
        <title>High frequency of phylogenetically diverse reductive dehalogenase-homologous genes in deep subseafloor sedimentary metagenomes.</title>
        <authorList>
            <person name="Kawai M."/>
            <person name="Futagami T."/>
            <person name="Toyoda A."/>
            <person name="Takaki Y."/>
            <person name="Nishi S."/>
            <person name="Hori S."/>
            <person name="Arai W."/>
            <person name="Tsubouchi T."/>
            <person name="Morono Y."/>
            <person name="Uchiyama I."/>
            <person name="Ito T."/>
            <person name="Fujiyama A."/>
            <person name="Inagaki F."/>
            <person name="Takami H."/>
        </authorList>
    </citation>
    <scope>NUCLEOTIDE SEQUENCE</scope>
    <source>
        <strain evidence="3">Expedition CK06-06</strain>
    </source>
</reference>
<feature type="domain" description="Exopolyphosphatase C-terminal" evidence="2">
    <location>
        <begin position="102"/>
        <end position="272"/>
    </location>
</feature>
<feature type="non-terminal residue" evidence="3">
    <location>
        <position position="1"/>
    </location>
</feature>
<evidence type="ECO:0000259" key="1">
    <source>
        <dbReference type="Pfam" id="PF02541"/>
    </source>
</evidence>
<dbReference type="InterPro" id="IPR043129">
    <property type="entry name" value="ATPase_NBD"/>
</dbReference>
<comment type="caution">
    <text evidence="3">The sequence shown here is derived from an EMBL/GenBank/DDBJ whole genome shotgun (WGS) entry which is preliminary data.</text>
</comment>
<dbReference type="InterPro" id="IPR050273">
    <property type="entry name" value="GppA/Ppx_hydrolase"/>
</dbReference>
<dbReference type="Gene3D" id="1.10.3210.10">
    <property type="entry name" value="Hypothetical protein af1432"/>
    <property type="match status" value="1"/>
</dbReference>
<dbReference type="SUPFAM" id="SSF109604">
    <property type="entry name" value="HD-domain/PDEase-like"/>
    <property type="match status" value="1"/>
</dbReference>
<accession>X0V621</accession>
<organism evidence="3">
    <name type="scientific">marine sediment metagenome</name>
    <dbReference type="NCBI Taxonomy" id="412755"/>
    <lineage>
        <taxon>unclassified sequences</taxon>
        <taxon>metagenomes</taxon>
        <taxon>ecological metagenomes</taxon>
    </lineage>
</organism>